<comment type="caution">
    <text evidence="2">The sequence shown here is derived from an EMBL/GenBank/DDBJ whole genome shotgun (WGS) entry which is preliminary data.</text>
</comment>
<evidence type="ECO:0000256" key="1">
    <source>
        <dbReference type="SAM" id="MobiDB-lite"/>
    </source>
</evidence>
<dbReference type="Pfam" id="PF04320">
    <property type="entry name" value="YggL_50S_bp"/>
    <property type="match status" value="1"/>
</dbReference>
<accession>A0AAW3ZP42</accession>
<organism evidence="2 3">
    <name type="scientific">Pseudomarimonas arenosa</name>
    <dbReference type="NCBI Taxonomy" id="2774145"/>
    <lineage>
        <taxon>Bacteria</taxon>
        <taxon>Pseudomonadati</taxon>
        <taxon>Pseudomonadota</taxon>
        <taxon>Gammaproteobacteria</taxon>
        <taxon>Lysobacterales</taxon>
        <taxon>Lysobacteraceae</taxon>
        <taxon>Pseudomarimonas</taxon>
    </lineage>
</organism>
<feature type="region of interest" description="Disordered" evidence="1">
    <location>
        <begin position="1"/>
        <end position="27"/>
    </location>
</feature>
<dbReference type="EMBL" id="JACYTR010000022">
    <property type="protein sequence ID" value="MBD8526409.1"/>
    <property type="molecule type" value="Genomic_DNA"/>
</dbReference>
<feature type="compositionally biased region" description="Polar residues" evidence="1">
    <location>
        <begin position="8"/>
        <end position="24"/>
    </location>
</feature>
<evidence type="ECO:0000313" key="3">
    <source>
        <dbReference type="Proteomes" id="UP000613768"/>
    </source>
</evidence>
<gene>
    <name evidence="2" type="ORF">IFO71_11740</name>
</gene>
<dbReference type="RefSeq" id="WP_192029831.1">
    <property type="nucleotide sequence ID" value="NZ_JACYTR010000022.1"/>
</dbReference>
<protein>
    <submittedName>
        <fullName evidence="2">DUF469 family protein</fullName>
    </submittedName>
</protein>
<dbReference type="Proteomes" id="UP000613768">
    <property type="component" value="Unassembled WGS sequence"/>
</dbReference>
<dbReference type="AlphaFoldDB" id="A0AAW3ZP42"/>
<keyword evidence="3" id="KW-1185">Reference proteome</keyword>
<sequence length="146" mass="17126">MHEAHRQPVQSQLEQLNSGLASTHSRSRIRAEPEIRMRFYTLRPHHRRRHRKKFKLAEFAEFGFALRGADPSHWADQPDDRLLAFVDYQGWCFDGERQPLDGFVSRFGGGSLTEVDRELMRSWLAEQGADRIDVGPLQDHWEWVSN</sequence>
<dbReference type="PANTHER" id="PTHR38778:SF1">
    <property type="entry name" value="CYTOPLASMIC PROTEIN"/>
    <property type="match status" value="1"/>
</dbReference>
<name>A0AAW3ZP42_9GAMM</name>
<reference evidence="2 3" key="1">
    <citation type="submission" date="2020-09" db="EMBL/GenBank/DDBJ databases">
        <title>Pseudoxanthomonas sp. CAU 1598 isolated from sand of Yaerae Beach.</title>
        <authorList>
            <person name="Kim W."/>
        </authorList>
    </citation>
    <scope>NUCLEOTIDE SEQUENCE [LARGE SCALE GENOMIC DNA]</scope>
    <source>
        <strain evidence="2 3">CAU 1598</strain>
    </source>
</reference>
<evidence type="ECO:0000313" key="2">
    <source>
        <dbReference type="EMBL" id="MBD8526409.1"/>
    </source>
</evidence>
<proteinExistence type="predicted"/>
<dbReference type="GO" id="GO:0005829">
    <property type="term" value="C:cytosol"/>
    <property type="evidence" value="ECO:0007669"/>
    <property type="project" value="TreeGrafter"/>
</dbReference>
<dbReference type="PANTHER" id="PTHR38778">
    <property type="entry name" value="CYTOPLASMIC PROTEIN-RELATED"/>
    <property type="match status" value="1"/>
</dbReference>
<dbReference type="InterPro" id="IPR007416">
    <property type="entry name" value="YggL_50S_bp"/>
</dbReference>